<dbReference type="EMBL" id="JAOAOG010000176">
    <property type="protein sequence ID" value="KAJ6242303.1"/>
    <property type="molecule type" value="Genomic_DNA"/>
</dbReference>
<proteinExistence type="predicted"/>
<organism evidence="3 4">
    <name type="scientific">Anaeramoeba flamelloides</name>
    <dbReference type="NCBI Taxonomy" id="1746091"/>
    <lineage>
        <taxon>Eukaryota</taxon>
        <taxon>Metamonada</taxon>
        <taxon>Anaeramoebidae</taxon>
        <taxon>Anaeramoeba</taxon>
    </lineage>
</organism>
<protein>
    <submittedName>
        <fullName evidence="3">Transmembrane protein</fullName>
    </submittedName>
</protein>
<sequence length="241" mass="28724">MTYQGALRIDIWSPQKLAKVYTTLLIFTLIILILSERGPSNYQIVQQSYEVNQTYPMNFRFQIENLNRLHLFLSPEPKRYRTIKKFYLPKILIIFVVWNLLIFNEAKKEDLYSRSYDKNDSNQLSQKDTFLTFGFSFVLFATWSWGSSREILLSWFILNLYLIFLSYGWLYHNPNKLRKVHNKCILDYSLSENENENESESESESDLVMKSDQDSNKNENDYQFSENHMLKGVEPETIKNI</sequence>
<keyword evidence="4" id="KW-1185">Reference proteome</keyword>
<keyword evidence="2" id="KW-1133">Transmembrane helix</keyword>
<feature type="transmembrane region" description="Helical" evidence="2">
    <location>
        <begin position="17"/>
        <end position="35"/>
    </location>
</feature>
<comment type="caution">
    <text evidence="3">The sequence shown here is derived from an EMBL/GenBank/DDBJ whole genome shotgun (WGS) entry which is preliminary data.</text>
</comment>
<accession>A0ABQ8YCJ1</accession>
<keyword evidence="2 3" id="KW-0812">Transmembrane</keyword>
<reference evidence="3" key="1">
    <citation type="submission" date="2022-08" db="EMBL/GenBank/DDBJ databases">
        <title>Novel sulfate-reducing endosymbionts in the free-living metamonad Anaeramoeba.</title>
        <authorList>
            <person name="Jerlstrom-Hultqvist J."/>
            <person name="Cepicka I."/>
            <person name="Gallot-Lavallee L."/>
            <person name="Salas-Leiva D."/>
            <person name="Curtis B.A."/>
            <person name="Zahonova K."/>
            <person name="Pipaliya S."/>
            <person name="Dacks J."/>
            <person name="Roger A.J."/>
        </authorList>
    </citation>
    <scope>NUCLEOTIDE SEQUENCE</scope>
    <source>
        <strain evidence="3">Schooner1</strain>
    </source>
</reference>
<name>A0ABQ8YCJ1_9EUKA</name>
<feature type="transmembrane region" description="Helical" evidence="2">
    <location>
        <begin position="124"/>
        <end position="145"/>
    </location>
</feature>
<feature type="compositionally biased region" description="Basic and acidic residues" evidence="1">
    <location>
        <begin position="207"/>
        <end position="220"/>
    </location>
</feature>
<dbReference type="Proteomes" id="UP001150062">
    <property type="component" value="Unassembled WGS sequence"/>
</dbReference>
<evidence type="ECO:0000256" key="1">
    <source>
        <dbReference type="SAM" id="MobiDB-lite"/>
    </source>
</evidence>
<feature type="region of interest" description="Disordered" evidence="1">
    <location>
        <begin position="195"/>
        <end position="241"/>
    </location>
</feature>
<evidence type="ECO:0000313" key="4">
    <source>
        <dbReference type="Proteomes" id="UP001150062"/>
    </source>
</evidence>
<evidence type="ECO:0000256" key="2">
    <source>
        <dbReference type="SAM" id="Phobius"/>
    </source>
</evidence>
<feature type="transmembrane region" description="Helical" evidence="2">
    <location>
        <begin position="86"/>
        <end position="103"/>
    </location>
</feature>
<gene>
    <name evidence="3" type="ORF">M0813_22746</name>
</gene>
<evidence type="ECO:0000313" key="3">
    <source>
        <dbReference type="EMBL" id="KAJ6242303.1"/>
    </source>
</evidence>
<keyword evidence="2" id="KW-0472">Membrane</keyword>
<feature type="transmembrane region" description="Helical" evidence="2">
    <location>
        <begin position="151"/>
        <end position="170"/>
    </location>
</feature>
<feature type="compositionally biased region" description="Basic and acidic residues" evidence="1">
    <location>
        <begin position="228"/>
        <end position="241"/>
    </location>
</feature>
<feature type="compositionally biased region" description="Acidic residues" evidence="1">
    <location>
        <begin position="195"/>
        <end position="205"/>
    </location>
</feature>